<gene>
    <name evidence="1" type="ORF">GCM10009751_21140</name>
</gene>
<sequence length="147" mass="15956">MTEATAPETPPTLLWTDAFPWLGTVPGLDANQPDPRWAAPIADTPDSKLNEVAHEVALLAIRYRPDSHVASVFPRLPAELNLQNVDIPARHKNVLRRHELATAGDLAKITVTEFLESWSVGPRVLQGIFAALVEESLASTMSGATSE</sequence>
<keyword evidence="2" id="KW-1185">Reference proteome</keyword>
<name>A0ABN2NCI2_9MICO</name>
<comment type="caution">
    <text evidence="1">The sequence shown here is derived from an EMBL/GenBank/DDBJ whole genome shotgun (WGS) entry which is preliminary data.</text>
</comment>
<accession>A0ABN2NCI2</accession>
<evidence type="ECO:0000313" key="2">
    <source>
        <dbReference type="Proteomes" id="UP001501094"/>
    </source>
</evidence>
<reference evidence="1 2" key="1">
    <citation type="journal article" date="2019" name="Int. J. Syst. Evol. Microbiol.">
        <title>The Global Catalogue of Microorganisms (GCM) 10K type strain sequencing project: providing services to taxonomists for standard genome sequencing and annotation.</title>
        <authorList>
            <consortium name="The Broad Institute Genomics Platform"/>
            <consortium name="The Broad Institute Genome Sequencing Center for Infectious Disease"/>
            <person name="Wu L."/>
            <person name="Ma J."/>
        </authorList>
    </citation>
    <scope>NUCLEOTIDE SEQUENCE [LARGE SCALE GENOMIC DNA]</scope>
    <source>
        <strain evidence="1 2">JCM 14326</strain>
    </source>
</reference>
<proteinExistence type="predicted"/>
<protein>
    <submittedName>
        <fullName evidence="1">Uncharacterized protein</fullName>
    </submittedName>
</protein>
<dbReference type="SUPFAM" id="SSF47789">
    <property type="entry name" value="C-terminal domain of RNA polymerase alpha subunit"/>
    <property type="match status" value="1"/>
</dbReference>
<dbReference type="EMBL" id="BAAANL010000004">
    <property type="protein sequence ID" value="GAA1863128.1"/>
    <property type="molecule type" value="Genomic_DNA"/>
</dbReference>
<evidence type="ECO:0000313" key="1">
    <source>
        <dbReference type="EMBL" id="GAA1863128.1"/>
    </source>
</evidence>
<organism evidence="1 2">
    <name type="scientific">Myceligenerans crystallogenes</name>
    <dbReference type="NCBI Taxonomy" id="316335"/>
    <lineage>
        <taxon>Bacteria</taxon>
        <taxon>Bacillati</taxon>
        <taxon>Actinomycetota</taxon>
        <taxon>Actinomycetes</taxon>
        <taxon>Micrococcales</taxon>
        <taxon>Promicromonosporaceae</taxon>
        <taxon>Myceligenerans</taxon>
    </lineage>
</organism>
<dbReference type="RefSeq" id="WP_344102451.1">
    <property type="nucleotide sequence ID" value="NZ_BAAANL010000004.1"/>
</dbReference>
<dbReference type="Proteomes" id="UP001501094">
    <property type="component" value="Unassembled WGS sequence"/>
</dbReference>
<dbReference type="Gene3D" id="1.10.150.20">
    <property type="entry name" value="5' to 3' exonuclease, C-terminal subdomain"/>
    <property type="match status" value="1"/>
</dbReference>